<gene>
    <name evidence="1" type="ORF">Moror_14878</name>
</gene>
<proteinExistence type="predicted"/>
<dbReference type="Proteomes" id="UP000017559">
    <property type="component" value="Unassembled WGS sequence"/>
</dbReference>
<protein>
    <submittedName>
        <fullName evidence="1">Uncharacterized protein</fullName>
    </submittedName>
</protein>
<dbReference type="KEGG" id="mrr:Moror_14878"/>
<organism evidence="1 2">
    <name type="scientific">Moniliophthora roreri (strain MCA 2997)</name>
    <name type="common">Cocoa frosty pod rot fungus</name>
    <name type="synonym">Crinipellis roreri</name>
    <dbReference type="NCBI Taxonomy" id="1381753"/>
    <lineage>
        <taxon>Eukaryota</taxon>
        <taxon>Fungi</taxon>
        <taxon>Dikarya</taxon>
        <taxon>Basidiomycota</taxon>
        <taxon>Agaricomycotina</taxon>
        <taxon>Agaricomycetes</taxon>
        <taxon>Agaricomycetidae</taxon>
        <taxon>Agaricales</taxon>
        <taxon>Marasmiineae</taxon>
        <taxon>Marasmiaceae</taxon>
        <taxon>Moniliophthora</taxon>
    </lineage>
</organism>
<dbReference type="EMBL" id="AWSO01002654">
    <property type="protein sequence ID" value="ESK81165.1"/>
    <property type="molecule type" value="Genomic_DNA"/>
</dbReference>
<sequence length="211" mass="24042">MEKMPEHLRLPKALKIKFKVPKFHLPTYVKKCFAPYAFNFTESVGLTDGEGIEQVWSMLNEIASLSLMMTSVHFSESLLKKLLRAISEAIVHRLAFEAFIDGLKIHHSAELALWESQVVVWEEGRNSFCPYDLLVNTITLSKLKLELAAEEHQKEVEEKGTSDHTISGMVIEAIEIEEVQCSLITTLEKKNLSKFQQTTIQKTRTALLHCI</sequence>
<dbReference type="AlphaFoldDB" id="V2WLV2"/>
<keyword evidence="2" id="KW-1185">Reference proteome</keyword>
<dbReference type="HOGENOM" id="CLU_003703_0_2_1"/>
<comment type="caution">
    <text evidence="1">The sequence shown here is derived from an EMBL/GenBank/DDBJ whole genome shotgun (WGS) entry which is preliminary data.</text>
</comment>
<dbReference type="InterPro" id="IPR040521">
    <property type="entry name" value="KDZ"/>
</dbReference>
<dbReference type="STRING" id="1381753.V2WLV2"/>
<name>V2WLV2_MONRO</name>
<dbReference type="OrthoDB" id="2682806at2759"/>
<reference evidence="1 2" key="1">
    <citation type="journal article" date="2014" name="BMC Genomics">
        <title>Genome and secretome analysis of the hemibiotrophic fungal pathogen, Moniliophthora roreri, which causes frosty pod rot disease of cacao: mechanisms of the biotrophic and necrotrophic phases.</title>
        <authorList>
            <person name="Meinhardt L.W."/>
            <person name="Costa G.G.L."/>
            <person name="Thomazella D.P.T."/>
            <person name="Teixeira P.J.P.L."/>
            <person name="Carazzolle M.F."/>
            <person name="Schuster S.C."/>
            <person name="Carlson J.E."/>
            <person name="Guiltinan M.J."/>
            <person name="Mieczkowski P."/>
            <person name="Farmer A."/>
            <person name="Ramaraj T."/>
            <person name="Crozier J."/>
            <person name="Davis R.E."/>
            <person name="Shao J."/>
            <person name="Melnick R.L."/>
            <person name="Pereira G.A.G."/>
            <person name="Bailey B.A."/>
        </authorList>
    </citation>
    <scope>NUCLEOTIDE SEQUENCE [LARGE SCALE GENOMIC DNA]</scope>
    <source>
        <strain evidence="1 2">MCA 2997</strain>
    </source>
</reference>
<accession>V2WLV2</accession>
<dbReference type="Pfam" id="PF18758">
    <property type="entry name" value="KDZ"/>
    <property type="match status" value="1"/>
</dbReference>
<evidence type="ECO:0000313" key="1">
    <source>
        <dbReference type="EMBL" id="ESK81165.1"/>
    </source>
</evidence>
<evidence type="ECO:0000313" key="2">
    <source>
        <dbReference type="Proteomes" id="UP000017559"/>
    </source>
</evidence>